<feature type="repeat" description="ANK" evidence="9">
    <location>
        <begin position="271"/>
        <end position="303"/>
    </location>
</feature>
<feature type="repeat" description="ANK" evidence="9">
    <location>
        <begin position="304"/>
        <end position="336"/>
    </location>
</feature>
<evidence type="ECO:0000256" key="5">
    <source>
        <dbReference type="ARBA" id="ARBA00022737"/>
    </source>
</evidence>
<protein>
    <submittedName>
        <fullName evidence="12">Ankyrin 1, erythrocytic a</fullName>
    </submittedName>
</protein>
<evidence type="ECO:0000256" key="1">
    <source>
        <dbReference type="ARBA" id="ARBA00004245"/>
    </source>
</evidence>
<keyword evidence="3" id="KW-0963">Cytoplasm</keyword>
<name>A0A7N8X6I2_9TELE</name>
<comment type="subcellular location">
    <subcellularLocation>
        <location evidence="1">Cytoplasm</location>
        <location evidence="1">Cytoskeleton</location>
    </subcellularLocation>
    <subcellularLocation>
        <location evidence="2">Membrane</location>
    </subcellularLocation>
</comment>
<dbReference type="Proteomes" id="UP000261640">
    <property type="component" value="Unplaced"/>
</dbReference>
<dbReference type="Gene3D" id="1.25.40.20">
    <property type="entry name" value="Ankyrin repeat-containing domain"/>
    <property type="match status" value="5"/>
</dbReference>
<dbReference type="SMART" id="SM00218">
    <property type="entry name" value="ZU5"/>
    <property type="match status" value="1"/>
</dbReference>
<dbReference type="FunFam" id="1.25.40.20:FF:000001">
    <property type="entry name" value="Ankyrin-2 isoform 2"/>
    <property type="match status" value="1"/>
</dbReference>
<dbReference type="InterPro" id="IPR002110">
    <property type="entry name" value="Ankyrin_rpt"/>
</dbReference>
<evidence type="ECO:0000256" key="4">
    <source>
        <dbReference type="ARBA" id="ARBA00022553"/>
    </source>
</evidence>
<dbReference type="Pfam" id="PF00023">
    <property type="entry name" value="Ank"/>
    <property type="match status" value="6"/>
</dbReference>
<dbReference type="SMART" id="SM00248">
    <property type="entry name" value="ANK"/>
    <property type="match status" value="21"/>
</dbReference>
<evidence type="ECO:0000313" key="13">
    <source>
        <dbReference type="Proteomes" id="UP000261640"/>
    </source>
</evidence>
<feature type="domain" description="ZU5" evidence="11">
    <location>
        <begin position="1039"/>
        <end position="1185"/>
    </location>
</feature>
<evidence type="ECO:0000256" key="9">
    <source>
        <dbReference type="PROSITE-ProRule" id="PRU00023"/>
    </source>
</evidence>
<dbReference type="PROSITE" id="PS50088">
    <property type="entry name" value="ANK_REPEAT"/>
    <property type="match status" value="20"/>
</dbReference>
<dbReference type="Ensembl" id="ENSMAMT00000066018.1">
    <property type="protein sequence ID" value="ENSMAMP00000044741.1"/>
    <property type="gene ID" value="ENSMAMG00000016735.2"/>
</dbReference>
<feature type="domain" description="ZU5" evidence="11">
    <location>
        <begin position="882"/>
        <end position="1037"/>
    </location>
</feature>
<feature type="repeat" description="ANK" evidence="9">
    <location>
        <begin position="403"/>
        <end position="435"/>
    </location>
</feature>
<dbReference type="PANTHER" id="PTHR24123">
    <property type="entry name" value="ANKYRIN REPEAT-CONTAINING"/>
    <property type="match status" value="1"/>
</dbReference>
<evidence type="ECO:0000256" key="6">
    <source>
        <dbReference type="ARBA" id="ARBA00023043"/>
    </source>
</evidence>
<feature type="repeat" description="ANK" evidence="9">
    <location>
        <begin position="574"/>
        <end position="606"/>
    </location>
</feature>
<proteinExistence type="predicted"/>
<feature type="repeat" description="ANK" evidence="9">
    <location>
        <begin position="502"/>
        <end position="534"/>
    </location>
</feature>
<feature type="repeat" description="ANK" evidence="9">
    <location>
        <begin position="436"/>
        <end position="468"/>
    </location>
</feature>
<dbReference type="Pfam" id="PF00791">
    <property type="entry name" value="ZU5"/>
    <property type="match status" value="1"/>
</dbReference>
<keyword evidence="5" id="KW-0677">Repeat</keyword>
<evidence type="ECO:0000256" key="8">
    <source>
        <dbReference type="ARBA" id="ARBA00023212"/>
    </source>
</evidence>
<dbReference type="FunFam" id="1.25.40.20:FF:000003">
    <property type="entry name" value="Ankyrin, isoform B"/>
    <property type="match status" value="1"/>
</dbReference>
<feature type="repeat" description="ANK" evidence="9">
    <location>
        <begin position="110"/>
        <end position="142"/>
    </location>
</feature>
<dbReference type="FunFam" id="2.60.220.30:FF:000001">
    <property type="entry name" value="Ankyrin-3 isoform 2"/>
    <property type="match status" value="1"/>
</dbReference>
<evidence type="ECO:0000313" key="12">
    <source>
        <dbReference type="Ensembl" id="ENSMAMP00000044741.1"/>
    </source>
</evidence>
<dbReference type="Pfam" id="PF17809">
    <property type="entry name" value="UPA_2"/>
    <property type="match status" value="1"/>
</dbReference>
<evidence type="ECO:0000259" key="11">
    <source>
        <dbReference type="PROSITE" id="PS51145"/>
    </source>
</evidence>
<feature type="repeat" description="ANK" evidence="9">
    <location>
        <begin position="607"/>
        <end position="639"/>
    </location>
</feature>
<feature type="repeat" description="ANK" evidence="9">
    <location>
        <begin position="143"/>
        <end position="167"/>
    </location>
</feature>
<dbReference type="Gene3D" id="2.60.40.2660">
    <property type="match status" value="1"/>
</dbReference>
<evidence type="ECO:0000256" key="3">
    <source>
        <dbReference type="ARBA" id="ARBA00022490"/>
    </source>
</evidence>
<feature type="repeat" description="ANK" evidence="9">
    <location>
        <begin position="640"/>
        <end position="672"/>
    </location>
</feature>
<evidence type="ECO:0000256" key="2">
    <source>
        <dbReference type="ARBA" id="ARBA00004370"/>
    </source>
</evidence>
<accession>A0A7N8X6I2</accession>
<evidence type="ECO:0000256" key="10">
    <source>
        <dbReference type="SAM" id="MobiDB-lite"/>
    </source>
</evidence>
<reference evidence="12" key="1">
    <citation type="submission" date="2025-08" db="UniProtKB">
        <authorList>
            <consortium name="Ensembl"/>
        </authorList>
    </citation>
    <scope>IDENTIFICATION</scope>
</reference>
<keyword evidence="13" id="KW-1185">Reference proteome</keyword>
<dbReference type="GeneTree" id="ENSGT00940000155760"/>
<keyword evidence="4" id="KW-0597">Phosphoprotein</keyword>
<dbReference type="InterPro" id="IPR036770">
    <property type="entry name" value="Ankyrin_rpt-contain_sf"/>
</dbReference>
<dbReference type="Gene3D" id="2.60.220.30">
    <property type="match status" value="2"/>
</dbReference>
<dbReference type="InterPro" id="IPR040745">
    <property type="entry name" value="Ankyrin_UPA"/>
</dbReference>
<evidence type="ECO:0000256" key="7">
    <source>
        <dbReference type="ARBA" id="ARBA00023136"/>
    </source>
</evidence>
<keyword evidence="8" id="KW-0206">Cytoskeleton</keyword>
<reference evidence="12" key="2">
    <citation type="submission" date="2025-09" db="UniProtKB">
        <authorList>
            <consortium name="Ensembl"/>
        </authorList>
    </citation>
    <scope>IDENTIFICATION</scope>
</reference>
<sequence length="1388" mass="152352">MPVKTVTFGADAGNSFLRAARSGNLDKALEHIKNGIDINTANQNGLNGLHLASKEGHVKMVLELLHNGIVLETTTKKGNTALHIAALAGQEQVVTELVNYGANVNAQSQKGFTPLYMAAQENHLEVVKFLLENGANQSIPTEDGFTPLAVALQQGHENVVALLINYGTKGKVRLPALHIAARNDDTRTAAVLLQNDPNPDVLSKTGFTPLHIAAHYENLNVAQLLLNRGANVNFTPKNGITPLHIASRRGNVIMVRLLLDRGAQIEAKTKDELTPLHCAARNGHVRIIEILLDHGSPIQAKTKNGLSPIHMAAQGDHMDCVKQLLQYNAEIDDITLDHLTPLHVAAHCGHHRMAKVLLDKGAKPNSRALNGFTPLHIACKKNHMRVMDLLLKHSASLEAVTESGLTPLHVASFMGHLNIVKILLQKGASPSASNVKVETPLHMASRAGHHEVAEFLLQNGAPVDAKAKDDQTPLHCAARMGHKELVKLLLEHKANPNSTTTAGHTPLHIAAREGHVQTVRILLDMEAQQTKMTKVNHPFSNGLTPLHVAVHHNNLDVVNLLVSKGGSPHSAARNGYTALHIASKQNQVEVANSLLQYGASANAESLQGVTPLHLASQEGRPDMVSLLISKQANVNLGNKSGLTPLHLVAQEGHVGIADILVKQGASVYAATRMGYTPLHVACHYGNIKMVKFLLQQQANVNSKTRLGYTPLHQAAQQGHTDIVTLLLKHGAQPNETTTNGTSALAIAKRLGYISVIDVLKLVTEETVSMVRKKHRMSFPETVDEILDVSEDEGRIIINVLCSVFNLTHVYLFSYDRNYSPAIPRIPRVSPETIILKEHEIDQQHTPLPLPKEYDEDSLIPSSPATETSDNVSPVASPIHTGFLVSFMVDARGGSMRGSRHNGLRVIIPPRTCAAPTRITCRLVKPQKLTSPPPLVEGEGLASRIISLGPAGMQFLGPVIVEIPHFAALGRGDRELVVLRSENGSVWKEHRNRYGDEVLETILNGMDEDLESQEELGKKRIRRIISTDFPLYFAVVSRVQQESDLIGPEGGSLTSKLVPMVQATFPETAVTKRVRLGLQAQPVPDELVAKLLGNQANFSPVVTVEPRRRKFHRPIGLRIPLPPSWRESPRDSGEGDTTSLRLLCSVIGGTAPAQWEDITGTTKLIYANDCASFTTNVSARFWLADCPRTAEAVSFANLLYRELSAVPYMAKFVVFAKMNELREGRLRCYCMTDDKMDKTLEQHENFTEVARSRDIEVMEGMPLHLECSGNLVPVRKATQQPRCFSFQAFRDNRLPVSVKVRDSSKEPTGFLSFLRKSTKYEDSQHVLCNLNITMPPCIKIVGSEDRRRTLTPLALRERYSALNEPAMGMRLSLSHFYYFLMMIKVSEQV</sequence>
<feature type="repeat" description="ANK" evidence="9">
    <location>
        <begin position="673"/>
        <end position="705"/>
    </location>
</feature>
<dbReference type="Pfam" id="PF12796">
    <property type="entry name" value="Ank_2"/>
    <property type="match status" value="6"/>
</dbReference>
<organism evidence="12 13">
    <name type="scientific">Mastacembelus armatus</name>
    <name type="common">zig-zag eel</name>
    <dbReference type="NCBI Taxonomy" id="205130"/>
    <lineage>
        <taxon>Eukaryota</taxon>
        <taxon>Metazoa</taxon>
        <taxon>Chordata</taxon>
        <taxon>Craniata</taxon>
        <taxon>Vertebrata</taxon>
        <taxon>Euteleostomi</taxon>
        <taxon>Actinopterygii</taxon>
        <taxon>Neopterygii</taxon>
        <taxon>Teleostei</taxon>
        <taxon>Neoteleostei</taxon>
        <taxon>Acanthomorphata</taxon>
        <taxon>Anabantaria</taxon>
        <taxon>Synbranchiformes</taxon>
        <taxon>Mastacembelidae</taxon>
        <taxon>Mastacembelus</taxon>
    </lineage>
</organism>
<feature type="repeat" description="ANK" evidence="9">
    <location>
        <begin position="370"/>
        <end position="402"/>
    </location>
</feature>
<feature type="repeat" description="ANK" evidence="9">
    <location>
        <begin position="77"/>
        <end position="109"/>
    </location>
</feature>
<feature type="compositionally biased region" description="Polar residues" evidence="10">
    <location>
        <begin position="859"/>
        <end position="872"/>
    </location>
</feature>
<feature type="repeat" description="ANK" evidence="9">
    <location>
        <begin position="541"/>
        <end position="573"/>
    </location>
</feature>
<dbReference type="FunFam" id="2.60.220.30:FF:000002">
    <property type="entry name" value="Ankyrin-3 isoform 2"/>
    <property type="match status" value="1"/>
</dbReference>
<dbReference type="FunFam" id="1.25.40.20:FF:000002">
    <property type="entry name" value="Ankyrin-2 isoform 2"/>
    <property type="match status" value="1"/>
</dbReference>
<dbReference type="InterPro" id="IPR051165">
    <property type="entry name" value="Multifunctional_ANK_Repeat"/>
</dbReference>
<feature type="repeat" description="ANK" evidence="9">
    <location>
        <begin position="469"/>
        <end position="501"/>
    </location>
</feature>
<feature type="repeat" description="ANK" evidence="9">
    <location>
        <begin position="44"/>
        <end position="76"/>
    </location>
</feature>
<dbReference type="PROSITE" id="PS51145">
    <property type="entry name" value="ZU5"/>
    <property type="match status" value="2"/>
</dbReference>
<dbReference type="SUPFAM" id="SSF48403">
    <property type="entry name" value="Ankyrin repeat"/>
    <property type="match status" value="3"/>
</dbReference>
<keyword evidence="6 9" id="KW-0040">ANK repeat</keyword>
<feature type="repeat" description="ANK" evidence="9">
    <location>
        <begin position="337"/>
        <end position="369"/>
    </location>
</feature>
<dbReference type="FunFam" id="2.60.40.2660:FF:000002">
    <property type="entry name" value="Ankyrin-1 isoform B"/>
    <property type="match status" value="1"/>
</dbReference>
<dbReference type="PROSITE" id="PS50297">
    <property type="entry name" value="ANK_REP_REGION"/>
    <property type="match status" value="20"/>
</dbReference>
<feature type="repeat" description="ANK" evidence="9">
    <location>
        <begin position="238"/>
        <end position="270"/>
    </location>
</feature>
<feature type="region of interest" description="Disordered" evidence="10">
    <location>
        <begin position="840"/>
        <end position="872"/>
    </location>
</feature>
<dbReference type="GO" id="GO:0005856">
    <property type="term" value="C:cytoskeleton"/>
    <property type="evidence" value="ECO:0007669"/>
    <property type="project" value="UniProtKB-SubCell"/>
</dbReference>
<feature type="repeat" description="ANK" evidence="9">
    <location>
        <begin position="706"/>
        <end position="738"/>
    </location>
</feature>
<feature type="repeat" description="ANK" evidence="9">
    <location>
        <begin position="205"/>
        <end position="237"/>
    </location>
</feature>
<keyword evidence="7" id="KW-0472">Membrane</keyword>
<dbReference type="PRINTS" id="PR01415">
    <property type="entry name" value="ANKYRIN"/>
</dbReference>
<dbReference type="PANTHER" id="PTHR24123:SF71">
    <property type="entry name" value="ANKYRIN 1, ERYTHROCYTIC A ISOFORM X1"/>
    <property type="match status" value="1"/>
</dbReference>
<dbReference type="InterPro" id="IPR000906">
    <property type="entry name" value="ZU5_dom"/>
</dbReference>
<dbReference type="GO" id="GO:0016020">
    <property type="term" value="C:membrane"/>
    <property type="evidence" value="ECO:0007669"/>
    <property type="project" value="UniProtKB-SubCell"/>
</dbReference>